<dbReference type="AlphaFoldDB" id="A0A1W2CCR3"/>
<dbReference type="EMBL" id="FWXJ01000022">
    <property type="protein sequence ID" value="SMC82931.1"/>
    <property type="molecule type" value="Genomic_DNA"/>
</dbReference>
<sequence length="324" mass="38244">MLEVENIYIDNIDDQFNFLKKKLDAISTWTKQKHEFASEINKYLITKQYIHDVGHKNRLYLTGGIGTSLLYKVPESKKGKFSSYRGQTVRLVNMGSNKTEVGFYIKALSKNATKNLTLLHRHPQEIRFNQINNHEFWIKSVINAVIKRLDAKESYAQERVNFNFNYSEKDTFKLKFIQYYLPKNVAVKPLFGYEDLIFSTGIYVVYIEICIKVKNFNTFTNLSDLDYEILEFDSKYIRFIEWNNNQLSDKVIKKYIKVKGFLKGFRSKNPNLEQAIQLFFIGSHPPEIESIKNRLKPFFLVDNNTKKQIRNLFMKLSSKSQLEE</sequence>
<proteinExistence type="predicted"/>
<reference evidence="1 2" key="1">
    <citation type="submission" date="2017-04" db="EMBL/GenBank/DDBJ databases">
        <authorList>
            <person name="Afonso C.L."/>
            <person name="Miller P.J."/>
            <person name="Scott M.A."/>
            <person name="Spackman E."/>
            <person name="Goraichik I."/>
            <person name="Dimitrov K.M."/>
            <person name="Suarez D.L."/>
            <person name="Swayne D.E."/>
        </authorList>
    </citation>
    <scope>NUCLEOTIDE SEQUENCE [LARGE SCALE GENOMIC DNA]</scope>
    <source>
        <strain evidence="1 2">VK13</strain>
    </source>
</reference>
<evidence type="ECO:0000313" key="1">
    <source>
        <dbReference type="EMBL" id="SMC82931.1"/>
    </source>
</evidence>
<keyword evidence="2" id="KW-1185">Reference proteome</keyword>
<dbReference type="Proteomes" id="UP000192708">
    <property type="component" value="Unassembled WGS sequence"/>
</dbReference>
<dbReference type="STRING" id="1938817.SAMN06296008_1225"/>
<evidence type="ECO:0000313" key="2">
    <source>
        <dbReference type="Proteomes" id="UP000192708"/>
    </source>
</evidence>
<organism evidence="1 2">
    <name type="scientific">Polynucleobacter kasalickyi</name>
    <dbReference type="NCBI Taxonomy" id="1938817"/>
    <lineage>
        <taxon>Bacteria</taxon>
        <taxon>Pseudomonadati</taxon>
        <taxon>Pseudomonadota</taxon>
        <taxon>Betaproteobacteria</taxon>
        <taxon>Burkholderiales</taxon>
        <taxon>Burkholderiaceae</taxon>
        <taxon>Polynucleobacter</taxon>
    </lineage>
</organism>
<accession>A0A1W2CCR3</accession>
<gene>
    <name evidence="1" type="ORF">SAMN06296008_1225</name>
</gene>
<name>A0A1W2CCR3_9BURK</name>
<protein>
    <submittedName>
        <fullName evidence="1">Uncharacterized protein</fullName>
    </submittedName>
</protein>